<dbReference type="PANTHER" id="PTHR24291:SF50">
    <property type="entry name" value="BIFUNCTIONAL ALBAFLAVENONE MONOOXYGENASE_TERPENE SYNTHASE"/>
    <property type="match status" value="1"/>
</dbReference>
<proteinExistence type="inferred from homology"/>
<dbReference type="PANTHER" id="PTHR24291">
    <property type="entry name" value="CYTOCHROME P450 FAMILY 4"/>
    <property type="match status" value="1"/>
</dbReference>
<feature type="binding site" description="axial binding residue" evidence="7">
    <location>
        <position position="401"/>
    </location>
    <ligand>
        <name>heme</name>
        <dbReference type="ChEBI" id="CHEBI:30413"/>
    </ligand>
    <ligandPart>
        <name>Fe</name>
        <dbReference type="ChEBI" id="CHEBI:18248"/>
    </ligandPart>
</feature>
<organism evidence="9 10">
    <name type="scientific">Pseudomethylobacillus aquaticus</name>
    <dbReference type="NCBI Taxonomy" id="2676064"/>
    <lineage>
        <taxon>Bacteria</taxon>
        <taxon>Pseudomonadati</taxon>
        <taxon>Pseudomonadota</taxon>
        <taxon>Betaproteobacteria</taxon>
        <taxon>Nitrosomonadales</taxon>
        <taxon>Methylophilaceae</taxon>
        <taxon>Pseudomethylobacillus</taxon>
    </lineage>
</organism>
<dbReference type="RefSeq" id="WP_123236899.1">
    <property type="nucleotide sequence ID" value="NZ_RJVP01000002.1"/>
</dbReference>
<sequence>MFRPSYPIPHKNKTSFLLRFFRGWHSWLDVLFERSYFMKMGKIRQPGLDIFMINDPNWVKRILVDEPKKYPKHALMHKMLEPLLGNSIFTTNGAVWERQRRLVDAGFGQARLKLVFPLMTSAISEMLARLDQYADGSPYEVDGEMTHITADIIFRTILSENLSDSAARGIFEAFNEFQVHAQRALMLRIYKLPTFFAERASQRAADKIRPVIADVIARRYQERAGGSSGHYQDILSGIMDAVDPVNQDSFSYEETVDQICMLFLAGHETSASALTWSLYLLSNCPHLQDRLIEEIEAVAADRPFVFEDIKQLKLINNVFKEALRLYPPVGFFSREATEDHCIRDKDIATGSSLLISPWLIQRHGDYWDKPHDFDPDRFDTAEGQESAKCAYLPFSKGPRVCIGQGFAIQEAILILANIVRRYRIAAVADHIPKAVGRVTIRPENGVKVRLESRK</sequence>
<evidence type="ECO:0000256" key="5">
    <source>
        <dbReference type="ARBA" id="ARBA00023004"/>
    </source>
</evidence>
<comment type="similarity">
    <text evidence="1 8">Belongs to the cytochrome P450 family.</text>
</comment>
<accession>A0A3N0V3G8</accession>
<dbReference type="Proteomes" id="UP000275137">
    <property type="component" value="Unassembled WGS sequence"/>
</dbReference>
<dbReference type="PRINTS" id="PR00463">
    <property type="entry name" value="EP450I"/>
</dbReference>
<dbReference type="GO" id="GO:0004497">
    <property type="term" value="F:monooxygenase activity"/>
    <property type="evidence" value="ECO:0007669"/>
    <property type="project" value="UniProtKB-KW"/>
</dbReference>
<evidence type="ECO:0000313" key="9">
    <source>
        <dbReference type="EMBL" id="ROH87094.1"/>
    </source>
</evidence>
<evidence type="ECO:0000256" key="7">
    <source>
        <dbReference type="PIRSR" id="PIRSR602401-1"/>
    </source>
</evidence>
<dbReference type="GO" id="GO:0016705">
    <property type="term" value="F:oxidoreductase activity, acting on paired donors, with incorporation or reduction of molecular oxygen"/>
    <property type="evidence" value="ECO:0007669"/>
    <property type="project" value="InterPro"/>
</dbReference>
<dbReference type="GO" id="GO:0005506">
    <property type="term" value="F:iron ion binding"/>
    <property type="evidence" value="ECO:0007669"/>
    <property type="project" value="InterPro"/>
</dbReference>
<evidence type="ECO:0000256" key="6">
    <source>
        <dbReference type="ARBA" id="ARBA00023033"/>
    </source>
</evidence>
<dbReference type="PRINTS" id="PR00385">
    <property type="entry name" value="P450"/>
</dbReference>
<dbReference type="EMBL" id="RJVP01000002">
    <property type="protein sequence ID" value="ROH87094.1"/>
    <property type="molecule type" value="Genomic_DNA"/>
</dbReference>
<evidence type="ECO:0000256" key="2">
    <source>
        <dbReference type="ARBA" id="ARBA00022617"/>
    </source>
</evidence>
<keyword evidence="6 8" id="KW-0503">Monooxygenase</keyword>
<reference evidence="9 10" key="1">
    <citation type="submission" date="2018-10" db="EMBL/GenBank/DDBJ databases">
        <authorList>
            <person name="Chen W.-M."/>
        </authorList>
    </citation>
    <scope>NUCLEOTIDE SEQUENCE [LARGE SCALE GENOMIC DNA]</scope>
    <source>
        <strain evidence="9 10">H-5</strain>
    </source>
</reference>
<evidence type="ECO:0000256" key="4">
    <source>
        <dbReference type="ARBA" id="ARBA00023002"/>
    </source>
</evidence>
<keyword evidence="2 7" id="KW-0349">Heme</keyword>
<dbReference type="AlphaFoldDB" id="A0A3N0V3G8"/>
<dbReference type="InterPro" id="IPR017972">
    <property type="entry name" value="Cyt_P450_CS"/>
</dbReference>
<evidence type="ECO:0000256" key="3">
    <source>
        <dbReference type="ARBA" id="ARBA00022723"/>
    </source>
</evidence>
<protein>
    <submittedName>
        <fullName evidence="9">Cytochrome P450</fullName>
    </submittedName>
</protein>
<dbReference type="PROSITE" id="PS00086">
    <property type="entry name" value="CYTOCHROME_P450"/>
    <property type="match status" value="1"/>
</dbReference>
<comment type="caution">
    <text evidence="9">The sequence shown here is derived from an EMBL/GenBank/DDBJ whole genome shotgun (WGS) entry which is preliminary data.</text>
</comment>
<evidence type="ECO:0000313" key="10">
    <source>
        <dbReference type="Proteomes" id="UP000275137"/>
    </source>
</evidence>
<keyword evidence="5 7" id="KW-0408">Iron</keyword>
<dbReference type="Gene3D" id="1.10.630.10">
    <property type="entry name" value="Cytochrome P450"/>
    <property type="match status" value="1"/>
</dbReference>
<keyword evidence="10" id="KW-1185">Reference proteome</keyword>
<keyword evidence="3 7" id="KW-0479">Metal-binding</keyword>
<dbReference type="SUPFAM" id="SSF48264">
    <property type="entry name" value="Cytochrome P450"/>
    <property type="match status" value="1"/>
</dbReference>
<keyword evidence="4 8" id="KW-0560">Oxidoreductase</keyword>
<dbReference type="InterPro" id="IPR002401">
    <property type="entry name" value="Cyt_P450_E_grp-I"/>
</dbReference>
<dbReference type="GO" id="GO:0020037">
    <property type="term" value="F:heme binding"/>
    <property type="evidence" value="ECO:0007669"/>
    <property type="project" value="InterPro"/>
</dbReference>
<dbReference type="InterPro" id="IPR001128">
    <property type="entry name" value="Cyt_P450"/>
</dbReference>
<dbReference type="Pfam" id="PF00067">
    <property type="entry name" value="p450"/>
    <property type="match status" value="1"/>
</dbReference>
<comment type="cofactor">
    <cofactor evidence="7">
        <name>heme</name>
        <dbReference type="ChEBI" id="CHEBI:30413"/>
    </cofactor>
</comment>
<dbReference type="InterPro" id="IPR036396">
    <property type="entry name" value="Cyt_P450_sf"/>
</dbReference>
<name>A0A3N0V3G8_9PROT</name>
<dbReference type="InterPro" id="IPR050196">
    <property type="entry name" value="Cytochrome_P450_Monoox"/>
</dbReference>
<gene>
    <name evidence="9" type="ORF">ED236_05295</name>
</gene>
<evidence type="ECO:0000256" key="1">
    <source>
        <dbReference type="ARBA" id="ARBA00010617"/>
    </source>
</evidence>
<evidence type="ECO:0000256" key="8">
    <source>
        <dbReference type="RuleBase" id="RU000461"/>
    </source>
</evidence>